<dbReference type="GO" id="GO:0042910">
    <property type="term" value="F:xenobiotic transmembrane transporter activity"/>
    <property type="evidence" value="ECO:0007669"/>
    <property type="project" value="InterPro"/>
</dbReference>
<evidence type="ECO:0000256" key="6">
    <source>
        <dbReference type="ARBA" id="ARBA00022475"/>
    </source>
</evidence>
<keyword evidence="14" id="KW-1185">Reference proteome</keyword>
<evidence type="ECO:0000256" key="12">
    <source>
        <dbReference type="SAM" id="Phobius"/>
    </source>
</evidence>
<keyword evidence="6" id="KW-1003">Cell membrane</keyword>
<name>A0A1M7K8T8_9FIRM</name>
<comment type="subcellular location">
    <subcellularLocation>
        <location evidence="2">Cell membrane</location>
        <topology evidence="2">Multi-pass membrane protein</topology>
    </subcellularLocation>
</comment>
<dbReference type="AlphaFoldDB" id="A0A1M7K8T8"/>
<keyword evidence="5" id="KW-0050">Antiport</keyword>
<dbReference type="CDD" id="cd13137">
    <property type="entry name" value="MATE_NorM_like"/>
    <property type="match status" value="1"/>
</dbReference>
<evidence type="ECO:0000256" key="11">
    <source>
        <dbReference type="ARBA" id="ARBA00031636"/>
    </source>
</evidence>
<dbReference type="PANTHER" id="PTHR43298:SF4">
    <property type="entry name" value="DRUG_SODIUM ANTIPORTER"/>
    <property type="match status" value="1"/>
</dbReference>
<dbReference type="InterPro" id="IPR050222">
    <property type="entry name" value="MATE_MdtK"/>
</dbReference>
<gene>
    <name evidence="13" type="ORF">SAMN05660826_01457</name>
</gene>
<evidence type="ECO:0000313" key="13">
    <source>
        <dbReference type="EMBL" id="SHM61393.1"/>
    </source>
</evidence>
<keyword evidence="7 12" id="KW-0812">Transmembrane</keyword>
<proteinExistence type="predicted"/>
<keyword evidence="10 12" id="KW-0472">Membrane</keyword>
<feature type="transmembrane region" description="Helical" evidence="12">
    <location>
        <begin position="393"/>
        <end position="415"/>
    </location>
</feature>
<accession>A0A1M7K8T8</accession>
<evidence type="ECO:0000256" key="8">
    <source>
        <dbReference type="ARBA" id="ARBA00022989"/>
    </source>
</evidence>
<feature type="transmembrane region" description="Helical" evidence="12">
    <location>
        <begin position="20"/>
        <end position="37"/>
    </location>
</feature>
<feature type="transmembrane region" description="Helical" evidence="12">
    <location>
        <begin position="198"/>
        <end position="220"/>
    </location>
</feature>
<evidence type="ECO:0000256" key="4">
    <source>
        <dbReference type="ARBA" id="ARBA00022448"/>
    </source>
</evidence>
<dbReference type="Proteomes" id="UP000184375">
    <property type="component" value="Unassembled WGS sequence"/>
</dbReference>
<dbReference type="GO" id="GO:0005886">
    <property type="term" value="C:plasma membrane"/>
    <property type="evidence" value="ECO:0007669"/>
    <property type="project" value="UniProtKB-SubCell"/>
</dbReference>
<dbReference type="InterPro" id="IPR002528">
    <property type="entry name" value="MATE_fam"/>
</dbReference>
<evidence type="ECO:0000256" key="10">
    <source>
        <dbReference type="ARBA" id="ARBA00023136"/>
    </source>
</evidence>
<evidence type="ECO:0000256" key="3">
    <source>
        <dbReference type="ARBA" id="ARBA00020268"/>
    </source>
</evidence>
<reference evidence="14" key="1">
    <citation type="submission" date="2016-11" db="EMBL/GenBank/DDBJ databases">
        <authorList>
            <person name="Varghese N."/>
            <person name="Submissions S."/>
        </authorList>
    </citation>
    <scope>NUCLEOTIDE SEQUENCE [LARGE SCALE GENOMIC DNA]</scope>
    <source>
        <strain evidence="14">DSM 18802</strain>
    </source>
</reference>
<dbReference type="GO" id="GO:0015297">
    <property type="term" value="F:antiporter activity"/>
    <property type="evidence" value="ECO:0007669"/>
    <property type="project" value="UniProtKB-KW"/>
</dbReference>
<dbReference type="Pfam" id="PF01554">
    <property type="entry name" value="MatE"/>
    <property type="match status" value="2"/>
</dbReference>
<keyword evidence="8 12" id="KW-1133">Transmembrane helix</keyword>
<evidence type="ECO:0000256" key="7">
    <source>
        <dbReference type="ARBA" id="ARBA00022692"/>
    </source>
</evidence>
<feature type="transmembrane region" description="Helical" evidence="12">
    <location>
        <begin position="164"/>
        <end position="186"/>
    </location>
</feature>
<feature type="transmembrane region" description="Helical" evidence="12">
    <location>
        <begin position="57"/>
        <end position="78"/>
    </location>
</feature>
<feature type="transmembrane region" description="Helical" evidence="12">
    <location>
        <begin position="323"/>
        <end position="341"/>
    </location>
</feature>
<comment type="function">
    <text evidence="1">Multidrug efflux pump.</text>
</comment>
<dbReference type="PIRSF" id="PIRSF006603">
    <property type="entry name" value="DinF"/>
    <property type="match status" value="1"/>
</dbReference>
<dbReference type="InterPro" id="IPR048279">
    <property type="entry name" value="MdtK-like"/>
</dbReference>
<keyword evidence="4" id="KW-0813">Transport</keyword>
<dbReference type="GO" id="GO:0006811">
    <property type="term" value="P:monoatomic ion transport"/>
    <property type="evidence" value="ECO:0007669"/>
    <property type="project" value="UniProtKB-KW"/>
</dbReference>
<evidence type="ECO:0000256" key="2">
    <source>
        <dbReference type="ARBA" id="ARBA00004651"/>
    </source>
</evidence>
<dbReference type="EMBL" id="FRCR01000008">
    <property type="protein sequence ID" value="SHM61393.1"/>
    <property type="molecule type" value="Genomic_DNA"/>
</dbReference>
<dbReference type="OrthoDB" id="62420at2"/>
<keyword evidence="9" id="KW-0406">Ion transport</keyword>
<evidence type="ECO:0000313" key="14">
    <source>
        <dbReference type="Proteomes" id="UP000184375"/>
    </source>
</evidence>
<feature type="transmembrane region" description="Helical" evidence="12">
    <location>
        <begin position="421"/>
        <end position="438"/>
    </location>
</feature>
<dbReference type="NCBIfam" id="TIGR00797">
    <property type="entry name" value="matE"/>
    <property type="match status" value="1"/>
</dbReference>
<evidence type="ECO:0000256" key="1">
    <source>
        <dbReference type="ARBA" id="ARBA00003408"/>
    </source>
</evidence>
<protein>
    <recommendedName>
        <fullName evidence="3">Probable multidrug resistance protein NorM</fullName>
    </recommendedName>
    <alternativeName>
        <fullName evidence="11">Multidrug-efflux transporter</fullName>
    </alternativeName>
</protein>
<organism evidence="13 14">
    <name type="scientific">Caldanaerovirga acetigignens</name>
    <dbReference type="NCBI Taxonomy" id="447595"/>
    <lineage>
        <taxon>Bacteria</taxon>
        <taxon>Bacillati</taxon>
        <taxon>Bacillota</taxon>
        <taxon>Clostridia</taxon>
        <taxon>Thermosediminibacterales</taxon>
        <taxon>Thermosediminibacteraceae</taxon>
        <taxon>Caldanaerovirga</taxon>
    </lineage>
</organism>
<feature type="transmembrane region" description="Helical" evidence="12">
    <location>
        <begin position="98"/>
        <end position="119"/>
    </location>
</feature>
<feature type="transmembrane region" description="Helical" evidence="12">
    <location>
        <begin position="139"/>
        <end position="157"/>
    </location>
</feature>
<sequence length="451" mass="48827">MKEVRQAVKTFSLRKKIMRLSLPAIFEMISGTIVWVADTAMIGRLSAEALNAVGLGGQLAFNVTYIFGTLGDGVLAMVSRYIGGGDKKRANYVSEQALIMSACLGIILTIIYFFGAEWIFGLLTDDPEVIVIGTKYMKILAFAVTFMVPTYVVNCALRGAGNAVVPMLSAAIGNFLNIVGDYAFIFGNFGFPRMEVEGAALATTISQIVAAVITLGYAGSGRAYVTINFNKLAFLDLKLMRGLFSLSLPSFLEELSFGASRMLSSIWINRLGTMAFAAHQVAVTGESLSFMPGYGFSVAASAIVGQSLGAKEEKVAEKAAWEAARLSAILMGMTAVLFFLVPEKITGVFTNIPEVRVLAARCLKIGALEQVSIAYSMTLAGALRGAGDTRGPFQVTLISLWLVRIPLIFLVIFVFKASLEFVWVTTVLQFFIEAVLMGRRFKKGEWKKITI</sequence>
<dbReference type="PANTHER" id="PTHR43298">
    <property type="entry name" value="MULTIDRUG RESISTANCE PROTEIN NORM-RELATED"/>
    <property type="match status" value="1"/>
</dbReference>
<dbReference type="STRING" id="447595.SAMN05660826_01457"/>
<dbReference type="RefSeq" id="WP_073256830.1">
    <property type="nucleotide sequence ID" value="NZ_FRCR01000008.1"/>
</dbReference>
<evidence type="ECO:0000256" key="9">
    <source>
        <dbReference type="ARBA" id="ARBA00023065"/>
    </source>
</evidence>
<evidence type="ECO:0000256" key="5">
    <source>
        <dbReference type="ARBA" id="ARBA00022449"/>
    </source>
</evidence>